<organism evidence="1">
    <name type="scientific">mine drainage metagenome</name>
    <dbReference type="NCBI Taxonomy" id="410659"/>
    <lineage>
        <taxon>unclassified sequences</taxon>
        <taxon>metagenomes</taxon>
        <taxon>ecological metagenomes</taxon>
    </lineage>
</organism>
<name>T1A6F7_9ZZZZ</name>
<sequence>TQALKILLGRGKVLAAPHGLHFDGYRNKLVHTWRPGGNNNPLQRLMLSVARRRFMRQ</sequence>
<feature type="non-terminal residue" evidence="1">
    <location>
        <position position="1"/>
    </location>
</feature>
<evidence type="ECO:0000313" key="1">
    <source>
        <dbReference type="EMBL" id="EQD52542.1"/>
    </source>
</evidence>
<accession>T1A6F7</accession>
<proteinExistence type="predicted"/>
<protein>
    <submittedName>
        <fullName evidence="1">UBA/THIF-type NAD/FAD binding protein</fullName>
    </submittedName>
</protein>
<reference evidence="1" key="2">
    <citation type="journal article" date="2014" name="ISME J.">
        <title>Microbial stratification in low pH oxic and suboxic macroscopic growths along an acid mine drainage.</title>
        <authorList>
            <person name="Mendez-Garcia C."/>
            <person name="Mesa V."/>
            <person name="Sprenger R.R."/>
            <person name="Richter M."/>
            <person name="Diez M.S."/>
            <person name="Solano J."/>
            <person name="Bargiela R."/>
            <person name="Golyshina O.V."/>
            <person name="Manteca A."/>
            <person name="Ramos J.L."/>
            <person name="Gallego J.R."/>
            <person name="Llorente I."/>
            <person name="Martins Dos Santos V.A."/>
            <person name="Jensen O.N."/>
            <person name="Pelaez A.I."/>
            <person name="Sanchez J."/>
            <person name="Ferrer M."/>
        </authorList>
    </citation>
    <scope>NUCLEOTIDE SEQUENCE</scope>
</reference>
<dbReference type="AlphaFoldDB" id="T1A6F7"/>
<dbReference type="EMBL" id="AUZZ01004594">
    <property type="protein sequence ID" value="EQD52542.1"/>
    <property type="molecule type" value="Genomic_DNA"/>
</dbReference>
<reference evidence="1" key="1">
    <citation type="submission" date="2013-08" db="EMBL/GenBank/DDBJ databases">
        <authorList>
            <person name="Mendez C."/>
            <person name="Richter M."/>
            <person name="Ferrer M."/>
            <person name="Sanchez J."/>
        </authorList>
    </citation>
    <scope>NUCLEOTIDE SEQUENCE</scope>
</reference>
<gene>
    <name evidence="1" type="ORF">B2A_06491</name>
</gene>
<comment type="caution">
    <text evidence="1">The sequence shown here is derived from an EMBL/GenBank/DDBJ whole genome shotgun (WGS) entry which is preliminary data.</text>
</comment>